<dbReference type="SUPFAM" id="SSF63829">
    <property type="entry name" value="Calcium-dependent phosphotriesterase"/>
    <property type="match status" value="1"/>
</dbReference>
<proteinExistence type="inferred from homology"/>
<gene>
    <name evidence="4" type="ORF">SMRZ_LOCUS24098</name>
</gene>
<name>A0A183N723_9TREM</name>
<dbReference type="PANTHER" id="PTHR10426">
    <property type="entry name" value="STRICTOSIDINE SYNTHASE-RELATED"/>
    <property type="match status" value="1"/>
</dbReference>
<dbReference type="InterPro" id="IPR018119">
    <property type="entry name" value="Strictosidine_synth_cons-reg"/>
</dbReference>
<sequence length="372" mass="41755">MTELRKLVFRSITVICIGYIIRCFLNKSTDSYTYHINPSIQLNDQLITNKIYGKLEKIDLMNYSGPESLIYHDGSLYATVIQGKILKINDSGIYVHATLGSPNCVGVHECGRPLGLKLFNNSENFLVTDAYLGVFSVSVKDGSVKKLFPLDEDFKVTFFDDSVMLPNGSLVITEASTENTLQHLWTTILEGLPSGRLTMADTKTGQYSHIMDGLRFPNGIEISSDRKSILLVETMKLQILRIPLNGGEVTVFSDGLPGFPDNIKASPRGGYWVPVSPLRDEPLSELLLNYLPAYPFIRQLASSIISMLPFPLIPKGKSSMLIRLDENGQIIEIWKDFQNELPNACEVLEHDDTLYTGSFYLRYIGRLRRLSN</sequence>
<dbReference type="GO" id="GO:0012505">
    <property type="term" value="C:endomembrane system"/>
    <property type="evidence" value="ECO:0007669"/>
    <property type="project" value="TreeGrafter"/>
</dbReference>
<dbReference type="Pfam" id="PF03088">
    <property type="entry name" value="Str_synth"/>
    <property type="match status" value="1"/>
</dbReference>
<keyword evidence="5" id="KW-1185">Reference proteome</keyword>
<dbReference type="GO" id="GO:0016787">
    <property type="term" value="F:hydrolase activity"/>
    <property type="evidence" value="ECO:0007669"/>
    <property type="project" value="TreeGrafter"/>
</dbReference>
<dbReference type="PANTHER" id="PTHR10426:SF88">
    <property type="entry name" value="ADIPOCYTE PLASMA MEMBRANE-ASSOCIATED PROTEIN HEMOMUCIN-RELATED"/>
    <property type="match status" value="1"/>
</dbReference>
<dbReference type="Gene3D" id="2.120.10.30">
    <property type="entry name" value="TolB, C-terminal domain"/>
    <property type="match status" value="1"/>
</dbReference>
<keyword evidence="2" id="KW-0597">Phosphoprotein</keyword>
<dbReference type="EMBL" id="UZAI01020149">
    <property type="protein sequence ID" value="VDP49925.1"/>
    <property type="molecule type" value="Genomic_DNA"/>
</dbReference>
<dbReference type="STRING" id="48269.A0A183N723"/>
<evidence type="ECO:0000313" key="5">
    <source>
        <dbReference type="Proteomes" id="UP000277204"/>
    </source>
</evidence>
<evidence type="ECO:0000256" key="2">
    <source>
        <dbReference type="ARBA" id="ARBA00022553"/>
    </source>
</evidence>
<keyword evidence="3" id="KW-0325">Glycoprotein</keyword>
<evidence type="ECO:0000313" key="4">
    <source>
        <dbReference type="EMBL" id="VDP49925.1"/>
    </source>
</evidence>
<dbReference type="AlphaFoldDB" id="A0A183N723"/>
<accession>A0A183N723</accession>
<evidence type="ECO:0000256" key="1">
    <source>
        <dbReference type="ARBA" id="ARBA00009191"/>
    </source>
</evidence>
<reference evidence="4 5" key="1">
    <citation type="submission" date="2018-11" db="EMBL/GenBank/DDBJ databases">
        <authorList>
            <consortium name="Pathogen Informatics"/>
        </authorList>
    </citation>
    <scope>NUCLEOTIDE SEQUENCE [LARGE SCALE GENOMIC DNA]</scope>
    <source>
        <strain evidence="4 5">Zambia</strain>
    </source>
</reference>
<organism evidence="4 5">
    <name type="scientific">Schistosoma margrebowiei</name>
    <dbReference type="NCBI Taxonomy" id="48269"/>
    <lineage>
        <taxon>Eukaryota</taxon>
        <taxon>Metazoa</taxon>
        <taxon>Spiralia</taxon>
        <taxon>Lophotrochozoa</taxon>
        <taxon>Platyhelminthes</taxon>
        <taxon>Trematoda</taxon>
        <taxon>Digenea</taxon>
        <taxon>Strigeidida</taxon>
        <taxon>Schistosomatoidea</taxon>
        <taxon>Schistosomatidae</taxon>
        <taxon>Schistosoma</taxon>
    </lineage>
</organism>
<evidence type="ECO:0000256" key="3">
    <source>
        <dbReference type="ARBA" id="ARBA00023180"/>
    </source>
</evidence>
<dbReference type="Pfam" id="PF20067">
    <property type="entry name" value="SSL_N"/>
    <property type="match status" value="1"/>
</dbReference>
<protein>
    <submittedName>
        <fullName evidence="4">Uncharacterized protein</fullName>
    </submittedName>
</protein>
<dbReference type="Proteomes" id="UP000277204">
    <property type="component" value="Unassembled WGS sequence"/>
</dbReference>
<comment type="similarity">
    <text evidence="1">Belongs to the strictosidine synthase family.</text>
</comment>
<dbReference type="InterPro" id="IPR011042">
    <property type="entry name" value="6-blade_b-propeller_TolB-like"/>
</dbReference>